<accession>A0ABP6ZPE7</accession>
<protein>
    <submittedName>
        <fullName evidence="2">Uncharacterized protein</fullName>
    </submittedName>
</protein>
<comment type="caution">
    <text evidence="2">The sequence shown here is derived from an EMBL/GenBank/DDBJ whole genome shotgun (WGS) entry which is preliminary data.</text>
</comment>
<name>A0ABP6ZPE7_9ACTN</name>
<sequence length="74" mass="8163">MAMGTGAGVREMLDQHSEQHEGGGFPPRGRAWITRLDDHRPETLAPTQVVDPVHTVIVRSTDRLTPPNATPKRL</sequence>
<evidence type="ECO:0000313" key="2">
    <source>
        <dbReference type="EMBL" id="GAA3615660.1"/>
    </source>
</evidence>
<evidence type="ECO:0000313" key="3">
    <source>
        <dbReference type="Proteomes" id="UP001501490"/>
    </source>
</evidence>
<organism evidence="2 3">
    <name type="scientific">Microlunatus ginsengisoli</name>
    <dbReference type="NCBI Taxonomy" id="363863"/>
    <lineage>
        <taxon>Bacteria</taxon>
        <taxon>Bacillati</taxon>
        <taxon>Actinomycetota</taxon>
        <taxon>Actinomycetes</taxon>
        <taxon>Propionibacteriales</taxon>
        <taxon>Propionibacteriaceae</taxon>
        <taxon>Microlunatus</taxon>
    </lineage>
</organism>
<reference evidence="3" key="1">
    <citation type="journal article" date="2019" name="Int. J. Syst. Evol. Microbiol.">
        <title>The Global Catalogue of Microorganisms (GCM) 10K type strain sequencing project: providing services to taxonomists for standard genome sequencing and annotation.</title>
        <authorList>
            <consortium name="The Broad Institute Genomics Platform"/>
            <consortium name="The Broad Institute Genome Sequencing Center for Infectious Disease"/>
            <person name="Wu L."/>
            <person name="Ma J."/>
        </authorList>
    </citation>
    <scope>NUCLEOTIDE SEQUENCE [LARGE SCALE GENOMIC DNA]</scope>
    <source>
        <strain evidence="3">JCM 16929</strain>
    </source>
</reference>
<feature type="region of interest" description="Disordered" evidence="1">
    <location>
        <begin position="1"/>
        <end position="31"/>
    </location>
</feature>
<evidence type="ECO:0000256" key="1">
    <source>
        <dbReference type="SAM" id="MobiDB-lite"/>
    </source>
</evidence>
<dbReference type="Proteomes" id="UP001501490">
    <property type="component" value="Unassembled WGS sequence"/>
</dbReference>
<feature type="compositionally biased region" description="Basic and acidic residues" evidence="1">
    <location>
        <begin position="11"/>
        <end position="21"/>
    </location>
</feature>
<dbReference type="EMBL" id="BAABAB010000010">
    <property type="protein sequence ID" value="GAA3615660.1"/>
    <property type="molecule type" value="Genomic_DNA"/>
</dbReference>
<keyword evidence="3" id="KW-1185">Reference proteome</keyword>
<proteinExistence type="predicted"/>
<gene>
    <name evidence="2" type="ORF">GCM10022236_17170</name>
</gene>